<dbReference type="InterPro" id="IPR036736">
    <property type="entry name" value="ACP-like_sf"/>
</dbReference>
<dbReference type="PANTHER" id="PTHR45527">
    <property type="entry name" value="NONRIBOSOMAL PEPTIDE SYNTHETASE"/>
    <property type="match status" value="1"/>
</dbReference>
<feature type="domain" description="Carrier" evidence="7">
    <location>
        <begin position="2607"/>
        <end position="2684"/>
    </location>
</feature>
<dbReference type="FunFam" id="3.40.50.980:FF:000001">
    <property type="entry name" value="Non-ribosomal peptide synthetase"/>
    <property type="match status" value="4"/>
</dbReference>
<dbReference type="PANTHER" id="PTHR45527:SF1">
    <property type="entry name" value="FATTY ACID SYNTHASE"/>
    <property type="match status" value="1"/>
</dbReference>
<dbReference type="Gene3D" id="3.30.559.10">
    <property type="entry name" value="Chloramphenicol acetyltransferase-like domain"/>
    <property type="match status" value="5"/>
</dbReference>
<dbReference type="GO" id="GO:0030170">
    <property type="term" value="F:pyridoxal phosphate binding"/>
    <property type="evidence" value="ECO:0007669"/>
    <property type="project" value="InterPro"/>
</dbReference>
<feature type="region of interest" description="Disordered" evidence="6">
    <location>
        <begin position="141"/>
        <end position="166"/>
    </location>
</feature>
<keyword evidence="4" id="KW-0597">Phosphoprotein</keyword>
<dbReference type="SMART" id="SM00823">
    <property type="entry name" value="PKS_PP"/>
    <property type="match status" value="4"/>
</dbReference>
<dbReference type="OrthoDB" id="5349841at2"/>
<dbReference type="InterPro" id="IPR010071">
    <property type="entry name" value="AA_adenyl_dom"/>
</dbReference>
<feature type="region of interest" description="Disordered" evidence="6">
    <location>
        <begin position="83"/>
        <end position="116"/>
    </location>
</feature>
<dbReference type="InterPro" id="IPR005814">
    <property type="entry name" value="Aminotrans_3"/>
</dbReference>
<dbReference type="GO" id="GO:0008483">
    <property type="term" value="F:transaminase activity"/>
    <property type="evidence" value="ECO:0007669"/>
    <property type="project" value="InterPro"/>
</dbReference>
<gene>
    <name evidence="8" type="ORF">DPF_1340</name>
</gene>
<dbReference type="Pfam" id="PF00550">
    <property type="entry name" value="PP-binding"/>
    <property type="match status" value="5"/>
</dbReference>
<dbReference type="SUPFAM" id="SSF53474">
    <property type="entry name" value="alpha/beta-Hydrolases"/>
    <property type="match status" value="1"/>
</dbReference>
<feature type="domain" description="Carrier" evidence="7">
    <location>
        <begin position="3637"/>
        <end position="3711"/>
    </location>
</feature>
<evidence type="ECO:0000256" key="4">
    <source>
        <dbReference type="ARBA" id="ARBA00022553"/>
    </source>
</evidence>
<dbReference type="GO" id="GO:0031177">
    <property type="term" value="F:phosphopantetheine binding"/>
    <property type="evidence" value="ECO:0007669"/>
    <property type="project" value="InterPro"/>
</dbReference>
<feature type="compositionally biased region" description="Pro residues" evidence="6">
    <location>
        <begin position="148"/>
        <end position="161"/>
    </location>
</feature>
<dbReference type="Proteomes" id="UP000095200">
    <property type="component" value="Unassembled WGS sequence"/>
</dbReference>
<evidence type="ECO:0000256" key="2">
    <source>
        <dbReference type="ARBA" id="ARBA00001957"/>
    </source>
</evidence>
<dbReference type="Pfam" id="PF13193">
    <property type="entry name" value="AMP-binding_C"/>
    <property type="match status" value="4"/>
</dbReference>
<evidence type="ECO:0000256" key="5">
    <source>
        <dbReference type="ARBA" id="ARBA00022898"/>
    </source>
</evidence>
<dbReference type="PROSITE" id="PS50075">
    <property type="entry name" value="CARRIER"/>
    <property type="match status" value="5"/>
</dbReference>
<comment type="cofactor">
    <cofactor evidence="1">
        <name>pyridoxal 5'-phosphate</name>
        <dbReference type="ChEBI" id="CHEBI:597326"/>
    </cofactor>
</comment>
<dbReference type="InterPro" id="IPR001031">
    <property type="entry name" value="Thioesterase"/>
</dbReference>
<dbReference type="SUPFAM" id="SSF52777">
    <property type="entry name" value="CoA-dependent acyltransferases"/>
    <property type="match status" value="10"/>
</dbReference>
<keyword evidence="9" id="KW-1185">Reference proteome</keyword>
<dbReference type="GO" id="GO:0005737">
    <property type="term" value="C:cytoplasm"/>
    <property type="evidence" value="ECO:0007669"/>
    <property type="project" value="TreeGrafter"/>
</dbReference>
<accession>A0A194AHS4</accession>
<dbReference type="NCBIfam" id="NF003417">
    <property type="entry name" value="PRK04813.1"/>
    <property type="match status" value="4"/>
</dbReference>
<dbReference type="PROSITE" id="PS00455">
    <property type="entry name" value="AMP_BINDING"/>
    <property type="match status" value="4"/>
</dbReference>
<dbReference type="InterPro" id="IPR020845">
    <property type="entry name" value="AMP-binding_CS"/>
</dbReference>
<dbReference type="InterPro" id="IPR020806">
    <property type="entry name" value="PKS_PP-bd"/>
</dbReference>
<evidence type="ECO:0000259" key="7">
    <source>
        <dbReference type="PROSITE" id="PS50075"/>
    </source>
</evidence>
<dbReference type="Pfam" id="PF00975">
    <property type="entry name" value="Thioesterase"/>
    <property type="match status" value="1"/>
</dbReference>
<dbReference type="SMART" id="SM01294">
    <property type="entry name" value="PKS_PP_betabranch"/>
    <property type="match status" value="1"/>
</dbReference>
<feature type="domain" description="Carrier" evidence="7">
    <location>
        <begin position="1"/>
        <end position="77"/>
    </location>
</feature>
<dbReference type="PROSITE" id="PS00600">
    <property type="entry name" value="AA_TRANSFER_CLASS_3"/>
    <property type="match status" value="1"/>
</dbReference>
<dbReference type="InterPro" id="IPR049704">
    <property type="entry name" value="Aminotrans_3_PPA_site"/>
</dbReference>
<dbReference type="EMBL" id="BDFE01000015">
    <property type="protein sequence ID" value="GAU08626.1"/>
    <property type="molecule type" value="Genomic_DNA"/>
</dbReference>
<dbReference type="NCBIfam" id="TIGR01733">
    <property type="entry name" value="AA-adenyl-dom"/>
    <property type="match status" value="4"/>
</dbReference>
<dbReference type="SUPFAM" id="SSF56801">
    <property type="entry name" value="Acetyl-CoA synthetase-like"/>
    <property type="match status" value="4"/>
</dbReference>
<name>A0A194AHS4_9BACT</name>
<evidence type="ECO:0000313" key="8">
    <source>
        <dbReference type="EMBL" id="GAU08626.1"/>
    </source>
</evidence>
<dbReference type="Gene3D" id="3.30.300.30">
    <property type="match status" value="4"/>
</dbReference>
<dbReference type="FunFam" id="3.40.50.12780:FF:000012">
    <property type="entry name" value="Non-ribosomal peptide synthetase"/>
    <property type="match status" value="2"/>
</dbReference>
<keyword evidence="3" id="KW-0596">Phosphopantetheine</keyword>
<evidence type="ECO:0000256" key="3">
    <source>
        <dbReference type="ARBA" id="ARBA00022450"/>
    </source>
</evidence>
<dbReference type="InterPro" id="IPR025110">
    <property type="entry name" value="AMP-bd_C"/>
</dbReference>
<sequence length="5430" mass="603760">MEDPIQTIISLAHTTLGLKPEELDTETNILELGLDSLMIIKLAQEIERRFGVALEARWFLTTMPSLTDLANHVMELRSNDAVPMAKAEKAPPDTSAKQAPLPAMDPPPKAISSPASTNLHPLFAAQLQSMQELFAQQLNALHPSSSPSSPPTAEPASPSSPAPQKQVRLKRNIRGFVFEPAPLSEQQAAFVSGLVQRHAQRTQKSRSLGRHSAVLADWKSSLSFRPELHDIAYPIVADSTWGGRFRDVDGNEYIDIAVGMGVHFLGHNPPYVVEALRNRLGRGFGLGPQCDLTSKAAERISRLTGMERVSFCNTGTEAVMFAIRLARAKTERPLIALFNGSYHGTFDGILAASENGGTGTYSPGTPLAMVQDVLVLDYNSDTAFTLLEERWQDVAAVLVEPVQSRKPNLQPQTFLRRLRRFTREKGICLIFDEVVNGFRCAPGGAQEHFDIRADLALYGKVVGGGLHVGVVAGSKEYIDYIDGGFLGKDNHPAKNKTIVFGGTFCRHPLSMEGVCAATGYLLEQGPSLQKRVSDQTNLLADRLNLWFQNNQVPLRMRNFGPQFIFEGFGPYSALANPIELTLFYLLLMERGIYTWERRTCGLSTEHTDEDIRQIETAVRESVQALRHGGFTFKLDHGTPDIFTPMSPTEERLYAIFQREHGQDAYHLPLAWKIQETQQPLDVEQLEISLGQCILRHEALRSSFHHIDEHLVRKVVDEPAFALERIHAGERTVEEILSDFIRPFDLERAPLMRAGLATLADGSHVFMLDLLHIVADGTSLGILLDDLNALMNGHAPIEKPVSLRDIPHVADQDRAAEDTQFWVQRLQDLSPRNIPLDFPSRSGSPVGRQEWITLDAELTAQAYRACRTYSVTMNMFLNAIYTLFLHKITDGTRFCVGMADGGRHDEIMDRVVGMFVNTVPQDFRIQPEWTLPHFMQQIRLACAESMARNRAPYSEIVKGLDRSPAATMLSYEKADQRRPTWPGLSFTPLVPPGRGAMYDFALDIVEMDGVLHCNLLSSEALRPETARCFGQCFAHLVKEVARLATDPSVTLRSVSALPPVQAQKVLHDWQGKDVPFDLSHTIVHLCNEAAQRYADRTALVFRDHHISYAELDRSSTMLAKHLVSLGAGPEQMVAIRLDRCLEFVIAMMGVMKAGAAFVPLAPDAPTQRIRFQLDDTNPCALISTADLRPTEEYFSGPWIDAATLRHLPPQDSLPEPPAPGPKDLAYVIYTSGSTGQPKGVMVEHGSLTNLCQWFTRHYAITHNDRTTAFAPFIFDASIWEFLPMLMQGATVHILDDQTRHDLPRMEDYLRRERITVAYFLSQVAEMIDGASLPDLRLMLSGGETLHMARPQGNYRHCNSYGPTECTVTTTSFDLDGTWPVPIGQLVDNTRALILDIDGNPRPVGVPGELHLAGVQVARGYLNRPDLTASAFLPNPLAPQDSPYARMYRTGDICRWLPDGNIQFLRRADSQLKIRGHRIEPLEIEKALLDCPGVRQAAVIACEEHGVHHLHGYVVTNDATLSMNDLQTMLAQRLPAYMVPDRLMALEKMPVNASGKVDKQSLPAIPKNADRPFTPPRTREERLLAEIWSEQLHVPQVGREDSFIDLGGDSIKALMITSRIRAKGYSLDASDLLRGTTIASLAPRMTAVNTQAGAGTEQPDPKVPASDLTYLESLFGERMQRVYNLAPLQQAMLFHARLHPHSHAYMEQNLLLLRGELRPDQLHQRIKSLLSRHDIFRTAFVHHGVSRPWQVVLGTVDMDTILTREDMSSLSTKDRQQHMASLMRKERARGFDLEHPPLIRFTLARISDQEHLLLFTVHHIILDGWSVGILFNELFPQTPPVEHPLQFNAFIDWLNAQDQKTSLHWWKTHLQGAQPSQLPGYHASTGDVQNRRQALELDHDLQSRLHALCARSNVTLNVLLQAAWALLLSISLRRKDVVFGEVVSCRSPELDGVENLIGLCSNTVPVRLHCDPALSFLDLAHQLQDTAIEARRHAYCALADILSASGLHQDLLTHFFVLENHPRPHVAQGIQGEVIEEFSQTNFDFAVVWEPQDRLAGMLVYNGACFDEWRIRSLAHAYVTVLENISRTPDMLLGDVCLVSPSMQDMILNHFRAPEVSYPPVTVVELFRQKAASQPQATALVFGHKHLTYKELDQHSDALATRLRDAGAGPEQVVAVLLHRGLAFPVSLLAVLKAGGAFLPLAVDAPRQRLQFQLEDSGAVALISETELISSLDTQLPCFDVNKAQLFTSKAAPLPAPRITDLAYVIYTSGTTGLPKGVAVEHRSLTNQTLWTARHYALNPDSRLTHFAAHAFDVSIWEIFPGLTAGATLYILDEDLRHDLRALTRYLRHNGITDTWMPPHMATLFLKEGSAVDSLKTLTAGGDVFTPRDNPPFSLLNNYGPTECTITSTSCRDAGQANPRSIGKPVHNTDMFILDEHDHLLPVGIPGELCITGIQVARGYLNRPDLTETVFVPNPYATGPDTQRMYRTGDLCCWQPDGSIEFLGRIDAQLKIRGHRIEPGEIESTLQTHPLVEQCVLRVHQGQLCAYVLPKNKAELDQETIASFAREQLPPYMVPEHVIFLDSLPLTVSGKINTKALPAPEMLQAVFKAPENEAQKNLCDVLAEVLDLERVGLDDDFFQLGGDSIKALMVASRLWSRGYHLELKELYARTDLATVAKSMHPAAADKADLNTTWHDPTVQTATREHLSKRVPNITTICRLTPMQTAMLAAAQRDPGAYIIDNWAEIQGKLDPTALQNRWQEITRRHDALRTIFVHDEHQPWQVVLDNKASFFRYQDLRNLPQSAQEAAIRKAQADMPVPRLDRDPLVRILLFRLESQRFRMLLSWHHIVMDGWSLGQVLGELFAPETPEKPPVSFLAHIRELTRQDPLENLKWWQETLRELSSPALLPRRSVDNQLQTTETGPAQLPFQLTRQVEQGLRSLASKHGLTLNTLLQAAWAIVLARHADQDDVLFGNVISGRPATIPNVEELVGLCVQTVPVRAVYTPQQPFIDFASSIQDWNLQAEAHAHCPMAQLNELTGEAMHQLFVLENQPPVRTPDALTITPLHSSGYTDVEFAVEWTDADRLSCTFHYDTASFETWRVEALREHYLTLLEGAVQTPDAAISTLPMLTAAEKRRLLVHCNRTDRTFETDSTVVDLFRAVARQNPGKTALVCAEGTCSYGELDARTDALAARLAAQGVTTETMVGILMPRNEDFVIAALGIMKAGAAYLPLDPSWPAERLEFIAQDAGLSILVDTQATRHLLTLASVTRVDLANLQEHASPVPSAPRPQHLAYVIYTSGSTGQPKGVLLEHAGLVNLCRWQHTDFPLTATDVCTTYAPWTFDASVYEIFPALTAGATLHIIPEPLRLDIEALRDYFHAHGISVSFLPPQVGHQVLDGHEFPDLRVVTLAGDKPGPLTPRSYQLRNCYGPTEFTVCATSWPVTTSRTSPPIGTPIANTRCHILGRHGQLQPFGAPGELHLSGIQIARGYLNRPEQTARAFVANPFAQEGPHARMYRTGDICRLMPDGNLDFIGRMDGQVKLRGQRLELGEIESALLAHDSVDNAVAVLHEDGEKNLLTAYVTPRMEDTEFLLDWLTTRLPRWMVPGRICSLQHLPLTANGKIDHAALPAPQEEAAPAPSQPRTEQEKTVAAIWREVLDVASPGREDNFFALGGDSIKAMMVVSRLRARGYQLTSQLLFNHPRLCQVAAKLQKSRTTEPPVPVSPTPQPPERDLHILGQRFGKRLLAVHPLTPMQEGLLYHHTREPESATYIEQSNLDLRGPLDIEALRTRLAGCVQRHAMLRTLFAWKGLSSPWLIEVSDAGVVLEEEDLQDLPEDKQLERMEELQRSVREHGLDLEEGPLFRLILCVLGPNHHALLVSFQHSILDGWSMGILASELFSAEPPAPTAPFSTYIHWLASQDHAAAQAFWRQWLQGAESTDLPGHRIKAQGPYDGQTIPLHCGSDLSRKLTALAGDCQVTINTVLQTAWALVLSRAVNNDDVVFGTVLSGRNIDLPHVENMVGLFVNTVPMRITFPDNQPLRQVLTRVQADMLRMEPHAHIPLAHIQQLTPLGNGLINHLFVFENLPSSHPDQALGITTSGGFNQTNYDLALVFEQGQELNGRLQFNATALDTWLVQDLGNHFLHVLHQMADNPDIIPSALSLCVPATISPMAVSSKDTTVVDLFRSSVARHGQNIAVVCGDNSLTYEELDTRSDALAHKLRELGAGPERTIAILLPRSAEYMVALLAILKSGSAYVTLDPAYPQDRMTHILSDAAPCVLISDPSMAELATAFDGPRLDVRTSYTPTSKSLPAPHPESLAYVVYTSGTTGQPKGVMIEHRSLANFCTWHIQAYEVTPEDRAGLVFSFAFDAAAWGIFPILAAGATIDVLDDPHRTSLQRMHTHFDTHGITLANIPTVLAEQFQTLAPPRSLRLLATGGDALRTFRPQPYKLYNEYGPSEATIMATHHLVQEENKPIPIGRFVAGTQCLILDRHGHLQPDGLPGELHLSGKALARGYRNQPDQTTHAFVPNPFARDKEGEYARMYRTGDLCRRLPDGTMEFLGRIDNQLSIRGFRIEPAEIEQILLARPEIRSAAVLARPDANGDVVLCAYVVAEKWDETALRALLRRKLPAYMIPALFIRMEALPLNTNGKIDQAALPELVRPQHTEGEPPSTALELALARIWLDVLGMDTVFLDDDFFEMGGDSLKAMRLIAHVETNLNCSIPISELMNGVTIRTLARRIRDLQEGEEEKQPFLIPVREGSGCPLVLVHTTGGSVRCYHHLINALPKERPVFVLPPFGIDHGQQPDTQLEKVAARYVPSLIQRFPRGDFLLVGLCMAGMTAWEIARQLLEADCPVRGVISLNTRDHLLDDDLGNPVPRDQIPQEVPEQAIAVGLEALTGYEDGAPSVPSMKRLHAFLQAQLLAWAHYEPQPLPIPMTCIRPKDPVNGSYQSFETRPLGWENLALGGMEERYCPGNHFSMLKDPHVRSLAAIIEEIAAAPRPSIQNVPLTPIQRWLFSLDMNHAQFFQSVILRTDRCRPATVYKKALAELSRRHDMLRAVYPLEKGQRQQHILTSGHNRFGLRTCTADELQQVAADIAHNLDLARGPLAWAVLVPGRKDKEPDRLALIIHHLVVDGVSWHLILGDLAAALHCVDHDLPVELPSAPLAQHGSFAQWAARLIKHAQSPEVQQQRDFWKKQLASRPSGIPVQGTVETRRSCELITRDLILDKKNTRLLLGPCHKAYDTNINDLLLTALLLAVKSQSGTRKLLVDLEGHGRQELFENLSLGGIVGWFTTVHPTVLCAATDIPATIRSVHRSLRAVPSKGLGFGVLRYLAEIEALQDYEADVLFNYLGDVSGSTSGPFTLEELGFSSDVDNDFPQQAKLAVTGLVQDHRLRLNVDAHPAEFSPRYLEDLLEKMQTYLHEIIALCTPGRTA</sequence>
<dbReference type="InterPro" id="IPR020802">
    <property type="entry name" value="TesA-like"/>
</dbReference>
<feature type="compositionally biased region" description="Pro residues" evidence="6">
    <location>
        <begin position="3715"/>
        <end position="3725"/>
    </location>
</feature>
<dbReference type="InterPro" id="IPR001242">
    <property type="entry name" value="Condensation_dom"/>
</dbReference>
<feature type="domain" description="Carrier" evidence="7">
    <location>
        <begin position="4665"/>
        <end position="4740"/>
    </location>
</feature>
<dbReference type="PROSITE" id="PS00012">
    <property type="entry name" value="PHOSPHOPANTETHEINE"/>
    <property type="match status" value="5"/>
</dbReference>
<dbReference type="InterPro" id="IPR045851">
    <property type="entry name" value="AMP-bd_C_sf"/>
</dbReference>
<dbReference type="Gene3D" id="3.90.1150.10">
    <property type="entry name" value="Aspartate Aminotransferase, domain 1"/>
    <property type="match status" value="1"/>
</dbReference>
<evidence type="ECO:0000313" key="9">
    <source>
        <dbReference type="Proteomes" id="UP000095200"/>
    </source>
</evidence>
<feature type="region of interest" description="Disordered" evidence="6">
    <location>
        <begin position="3708"/>
        <end position="3728"/>
    </location>
</feature>
<keyword evidence="5" id="KW-0663">Pyridoxal phosphate</keyword>
<dbReference type="InterPro" id="IPR023213">
    <property type="entry name" value="CAT-like_dom_sf"/>
</dbReference>
<reference evidence="9" key="1">
    <citation type="submission" date="2016-06" db="EMBL/GenBank/DDBJ databases">
        <title>Draft genome sequence of Desulfoplanes formicivorans strain Pf12B.</title>
        <authorList>
            <person name="Watanabe M."/>
            <person name="Kojima H."/>
            <person name="Fukui M."/>
        </authorList>
    </citation>
    <scope>NUCLEOTIDE SEQUENCE [LARGE SCALE GENOMIC DNA]</scope>
    <source>
        <strain evidence="9">Pf12B</strain>
    </source>
</reference>
<dbReference type="GO" id="GO:0043041">
    <property type="term" value="P:amino acid activation for nonribosomal peptide biosynthetic process"/>
    <property type="evidence" value="ECO:0007669"/>
    <property type="project" value="TreeGrafter"/>
</dbReference>
<dbReference type="InterPro" id="IPR006162">
    <property type="entry name" value="Ppantetheine_attach_site"/>
</dbReference>
<dbReference type="Gene3D" id="3.30.559.30">
    <property type="entry name" value="Nonribosomal peptide synthetase, condensation domain"/>
    <property type="match status" value="5"/>
</dbReference>
<dbReference type="InterPro" id="IPR015421">
    <property type="entry name" value="PyrdxlP-dep_Trfase_major"/>
</dbReference>
<dbReference type="Gene3D" id="3.40.640.10">
    <property type="entry name" value="Type I PLP-dependent aspartate aminotransferase-like (Major domain)"/>
    <property type="match status" value="1"/>
</dbReference>
<dbReference type="Pfam" id="PF00668">
    <property type="entry name" value="Condensation"/>
    <property type="match status" value="5"/>
</dbReference>
<dbReference type="InterPro" id="IPR029058">
    <property type="entry name" value="AB_hydrolase_fold"/>
</dbReference>
<dbReference type="InterPro" id="IPR015422">
    <property type="entry name" value="PyrdxlP-dep_Trfase_small"/>
</dbReference>
<comment type="cofactor">
    <cofactor evidence="2">
        <name>pantetheine 4'-phosphate</name>
        <dbReference type="ChEBI" id="CHEBI:47942"/>
    </cofactor>
</comment>
<dbReference type="CDD" id="cd05930">
    <property type="entry name" value="A_NRPS"/>
    <property type="match status" value="4"/>
</dbReference>
<evidence type="ECO:0000256" key="6">
    <source>
        <dbReference type="SAM" id="MobiDB-lite"/>
    </source>
</evidence>
<organism evidence="8 9">
    <name type="scientific">Desulfoplanes formicivorans</name>
    <dbReference type="NCBI Taxonomy" id="1592317"/>
    <lineage>
        <taxon>Bacteria</taxon>
        <taxon>Pseudomonadati</taxon>
        <taxon>Thermodesulfobacteriota</taxon>
        <taxon>Desulfovibrionia</taxon>
        <taxon>Desulfovibrionales</taxon>
        <taxon>Desulfoplanaceae</taxon>
        <taxon>Desulfoplanes</taxon>
    </lineage>
</organism>
<dbReference type="Gene3D" id="3.40.50.980">
    <property type="match status" value="2"/>
</dbReference>
<protein>
    <recommendedName>
        <fullName evidence="7">Carrier domain-containing protein</fullName>
    </recommendedName>
</protein>
<dbReference type="SMART" id="SM00824">
    <property type="entry name" value="PKS_TE"/>
    <property type="match status" value="1"/>
</dbReference>
<dbReference type="InterPro" id="IPR009081">
    <property type="entry name" value="PP-bd_ACP"/>
</dbReference>
<dbReference type="STRING" id="1592317.DPF_1340"/>
<dbReference type="Pfam" id="PF00202">
    <property type="entry name" value="Aminotran_3"/>
    <property type="match status" value="1"/>
</dbReference>
<comment type="caution">
    <text evidence="8">The sequence shown here is derived from an EMBL/GenBank/DDBJ whole genome shotgun (WGS) entry which is preliminary data.</text>
</comment>
<dbReference type="FunFam" id="1.10.1200.10:FF:000005">
    <property type="entry name" value="Nonribosomal peptide synthetase 1"/>
    <property type="match status" value="1"/>
</dbReference>
<dbReference type="Gene3D" id="1.10.1200.10">
    <property type="entry name" value="ACP-like"/>
    <property type="match status" value="5"/>
</dbReference>
<dbReference type="Gene3D" id="3.40.50.12780">
    <property type="entry name" value="N-terminal domain of ligase-like"/>
    <property type="match status" value="3"/>
</dbReference>
<dbReference type="Gene3D" id="3.40.50.1820">
    <property type="entry name" value="alpha/beta hydrolase"/>
    <property type="match status" value="1"/>
</dbReference>
<dbReference type="RefSeq" id="WP_069858301.1">
    <property type="nucleotide sequence ID" value="NZ_BDFE01000015.1"/>
</dbReference>
<proteinExistence type="predicted"/>
<feature type="domain" description="Carrier" evidence="7">
    <location>
        <begin position="1573"/>
        <end position="1647"/>
    </location>
</feature>
<dbReference type="InterPro" id="IPR000873">
    <property type="entry name" value="AMP-dep_synth/lig_dom"/>
</dbReference>
<dbReference type="InterPro" id="IPR042099">
    <property type="entry name" value="ANL_N_sf"/>
</dbReference>
<dbReference type="Gene3D" id="2.30.38.10">
    <property type="entry name" value="Luciferase, Domain 3"/>
    <property type="match status" value="1"/>
</dbReference>
<dbReference type="Pfam" id="PF00501">
    <property type="entry name" value="AMP-binding"/>
    <property type="match status" value="4"/>
</dbReference>
<dbReference type="GO" id="GO:0044550">
    <property type="term" value="P:secondary metabolite biosynthetic process"/>
    <property type="evidence" value="ECO:0007669"/>
    <property type="project" value="TreeGrafter"/>
</dbReference>
<evidence type="ECO:0000256" key="1">
    <source>
        <dbReference type="ARBA" id="ARBA00001933"/>
    </source>
</evidence>
<dbReference type="SUPFAM" id="SSF53383">
    <property type="entry name" value="PLP-dependent transferases"/>
    <property type="match status" value="1"/>
</dbReference>
<dbReference type="InterPro" id="IPR015424">
    <property type="entry name" value="PyrdxlP-dep_Trfase"/>
</dbReference>
<dbReference type="SUPFAM" id="SSF47336">
    <property type="entry name" value="ACP-like"/>
    <property type="match status" value="5"/>
</dbReference>